<organism evidence="10 11">
    <name type="scientific">Lyophyllum shimeji</name>
    <name type="common">Hon-shimeji</name>
    <name type="synonym">Tricholoma shimeji</name>
    <dbReference type="NCBI Taxonomy" id="47721"/>
    <lineage>
        <taxon>Eukaryota</taxon>
        <taxon>Fungi</taxon>
        <taxon>Dikarya</taxon>
        <taxon>Basidiomycota</taxon>
        <taxon>Agaricomycotina</taxon>
        <taxon>Agaricomycetes</taxon>
        <taxon>Agaricomycetidae</taxon>
        <taxon>Agaricales</taxon>
        <taxon>Tricholomatineae</taxon>
        <taxon>Lyophyllaceae</taxon>
        <taxon>Lyophyllum</taxon>
    </lineage>
</organism>
<evidence type="ECO:0000256" key="7">
    <source>
        <dbReference type="ARBA" id="ARBA00023033"/>
    </source>
</evidence>
<evidence type="ECO:0000313" key="11">
    <source>
        <dbReference type="Proteomes" id="UP001063166"/>
    </source>
</evidence>
<accession>A0A9P3PRA6</accession>
<evidence type="ECO:0000256" key="6">
    <source>
        <dbReference type="ARBA" id="ARBA00023004"/>
    </source>
</evidence>
<dbReference type="InterPro" id="IPR050121">
    <property type="entry name" value="Cytochrome_P450_monoxygenase"/>
</dbReference>
<evidence type="ECO:0000256" key="2">
    <source>
        <dbReference type="ARBA" id="ARBA00005179"/>
    </source>
</evidence>
<feature type="transmembrane region" description="Helical" evidence="9">
    <location>
        <begin position="12"/>
        <end position="30"/>
    </location>
</feature>
<comment type="caution">
    <text evidence="10">The sequence shown here is derived from an EMBL/GenBank/DDBJ whole genome shotgun (WGS) entry which is preliminary data.</text>
</comment>
<protein>
    <submittedName>
        <fullName evidence="10">Cytochrome p450</fullName>
    </submittedName>
</protein>
<dbReference type="GO" id="GO:0020037">
    <property type="term" value="F:heme binding"/>
    <property type="evidence" value="ECO:0007669"/>
    <property type="project" value="InterPro"/>
</dbReference>
<evidence type="ECO:0000256" key="1">
    <source>
        <dbReference type="ARBA" id="ARBA00001971"/>
    </source>
</evidence>
<dbReference type="CDD" id="cd11061">
    <property type="entry name" value="CYP67-like"/>
    <property type="match status" value="1"/>
</dbReference>
<comment type="cofactor">
    <cofactor evidence="1 8">
        <name>heme</name>
        <dbReference type="ChEBI" id="CHEBI:30413"/>
    </cofactor>
</comment>
<dbReference type="InterPro" id="IPR036396">
    <property type="entry name" value="Cyt_P450_sf"/>
</dbReference>
<dbReference type="GO" id="GO:0004497">
    <property type="term" value="F:monooxygenase activity"/>
    <property type="evidence" value="ECO:0007669"/>
    <property type="project" value="UniProtKB-KW"/>
</dbReference>
<dbReference type="OrthoDB" id="6692864at2759"/>
<dbReference type="GO" id="GO:0016705">
    <property type="term" value="F:oxidoreductase activity, acting on paired donors, with incorporation or reduction of molecular oxygen"/>
    <property type="evidence" value="ECO:0007669"/>
    <property type="project" value="InterPro"/>
</dbReference>
<comment type="pathway">
    <text evidence="2">Secondary metabolite biosynthesis.</text>
</comment>
<dbReference type="EMBL" id="BRPK01000008">
    <property type="protein sequence ID" value="GLB40144.1"/>
    <property type="molecule type" value="Genomic_DNA"/>
</dbReference>
<keyword evidence="9" id="KW-1133">Transmembrane helix</keyword>
<dbReference type="Proteomes" id="UP001063166">
    <property type="component" value="Unassembled WGS sequence"/>
</dbReference>
<evidence type="ECO:0000256" key="5">
    <source>
        <dbReference type="ARBA" id="ARBA00023002"/>
    </source>
</evidence>
<dbReference type="PRINTS" id="PR00385">
    <property type="entry name" value="P450"/>
</dbReference>
<dbReference type="InterPro" id="IPR002401">
    <property type="entry name" value="Cyt_P450_E_grp-I"/>
</dbReference>
<dbReference type="AlphaFoldDB" id="A0A9P3PRA6"/>
<evidence type="ECO:0000313" key="10">
    <source>
        <dbReference type="EMBL" id="GLB40144.1"/>
    </source>
</evidence>
<dbReference type="Pfam" id="PF00067">
    <property type="entry name" value="p450"/>
    <property type="match status" value="1"/>
</dbReference>
<dbReference type="SUPFAM" id="SSF48264">
    <property type="entry name" value="Cytochrome P450"/>
    <property type="match status" value="1"/>
</dbReference>
<name>A0A9P3PRA6_LYOSH</name>
<keyword evidence="6 8" id="KW-0408">Iron</keyword>
<proteinExistence type="inferred from homology"/>
<keyword evidence="8" id="KW-0349">Heme</keyword>
<feature type="transmembrane region" description="Helical" evidence="9">
    <location>
        <begin position="63"/>
        <end position="85"/>
    </location>
</feature>
<dbReference type="PANTHER" id="PTHR24305:SF187">
    <property type="entry name" value="P450, PUTATIVE (EUROFUNG)-RELATED"/>
    <property type="match status" value="1"/>
</dbReference>
<dbReference type="InterPro" id="IPR001128">
    <property type="entry name" value="Cyt_P450"/>
</dbReference>
<keyword evidence="4 8" id="KW-0479">Metal-binding</keyword>
<evidence type="ECO:0000256" key="4">
    <source>
        <dbReference type="ARBA" id="ARBA00022723"/>
    </source>
</evidence>
<sequence length="556" mass="63022">MDLFSQLASLSYRDAVLSVIGAGLLTHFIFKRTETHEPLHLVALLLGFPAALTFLLLRYFSSFLGAIAATFFIFWATLATSILTYRLSPWHPLARYPGPFLCRVSKLYFAFLSLRGKQHTYYARLHEQYGDVVRVGPNELSFRDADAIAPMMGPQGLAKGPFWDGRIPEAETTKPLIALRDKTEHTRRRRPWTRAFSTGALKGYEVMITSRCTQLVETLGNQAGSVDMTKWISYFAYDVMNDLAFGGGTEMISEGDVDGLWHLLEAGQKNAIFMSHVPWLGALFLRFPNFATDLKAFRQHAKKCAMARKKRGSPHMDLFHHLIDEDGISSTPPTVFEVVSDGGLAIIAGSDTTSSAITNLFYYLLCNPKAYKRMQAEMDDLGESVTDYATQAHMPYLNASLNESLRLLPPVLSGSQRYVDVGKAIGSHYVPKGTSTFVHFYSLHRDPRYFSPLPDAFLPERWLPPDMQIKLEPGHFKDQANVVLNANAFIPFSFGPSNCVGKNLAWMEMRMLVCMMMQKYEMRFEEGYRPEWWEENTLDYFVMMKGRLPVVLTPRR</sequence>
<dbReference type="PRINTS" id="PR00463">
    <property type="entry name" value="EP450I"/>
</dbReference>
<evidence type="ECO:0000256" key="3">
    <source>
        <dbReference type="ARBA" id="ARBA00010617"/>
    </source>
</evidence>
<keyword evidence="11" id="KW-1185">Reference proteome</keyword>
<reference evidence="10" key="1">
    <citation type="submission" date="2022-07" db="EMBL/GenBank/DDBJ databases">
        <title>The genome of Lyophyllum shimeji provides insight into the initial evolution of ectomycorrhizal fungal genome.</title>
        <authorList>
            <person name="Kobayashi Y."/>
            <person name="Shibata T."/>
            <person name="Hirakawa H."/>
            <person name="Shigenobu S."/>
            <person name="Nishiyama T."/>
            <person name="Yamada A."/>
            <person name="Hasebe M."/>
            <person name="Kawaguchi M."/>
        </authorList>
    </citation>
    <scope>NUCLEOTIDE SEQUENCE</scope>
    <source>
        <strain evidence="10">AT787</strain>
    </source>
</reference>
<dbReference type="PANTHER" id="PTHR24305">
    <property type="entry name" value="CYTOCHROME P450"/>
    <property type="match status" value="1"/>
</dbReference>
<feature type="transmembrane region" description="Helical" evidence="9">
    <location>
        <begin position="39"/>
        <end position="57"/>
    </location>
</feature>
<keyword evidence="9" id="KW-0812">Transmembrane</keyword>
<evidence type="ECO:0000256" key="8">
    <source>
        <dbReference type="PIRSR" id="PIRSR602401-1"/>
    </source>
</evidence>
<gene>
    <name evidence="10" type="ORF">LshimejAT787_0800150</name>
</gene>
<comment type="similarity">
    <text evidence="3">Belongs to the cytochrome P450 family.</text>
</comment>
<keyword evidence="5" id="KW-0560">Oxidoreductase</keyword>
<keyword evidence="7" id="KW-0503">Monooxygenase</keyword>
<dbReference type="GO" id="GO:0005506">
    <property type="term" value="F:iron ion binding"/>
    <property type="evidence" value="ECO:0007669"/>
    <property type="project" value="InterPro"/>
</dbReference>
<evidence type="ECO:0000256" key="9">
    <source>
        <dbReference type="SAM" id="Phobius"/>
    </source>
</evidence>
<dbReference type="Gene3D" id="1.10.630.10">
    <property type="entry name" value="Cytochrome P450"/>
    <property type="match status" value="1"/>
</dbReference>
<keyword evidence="9" id="KW-0472">Membrane</keyword>
<feature type="binding site" description="axial binding residue" evidence="8">
    <location>
        <position position="499"/>
    </location>
    <ligand>
        <name>heme</name>
        <dbReference type="ChEBI" id="CHEBI:30413"/>
    </ligand>
    <ligandPart>
        <name>Fe</name>
        <dbReference type="ChEBI" id="CHEBI:18248"/>
    </ligandPart>
</feature>